<comment type="caution">
    <text evidence="1">The sequence shown here is derived from an EMBL/GenBank/DDBJ whole genome shotgun (WGS) entry which is preliminary data.</text>
</comment>
<dbReference type="Proteomes" id="UP001153954">
    <property type="component" value="Unassembled WGS sequence"/>
</dbReference>
<dbReference type="PANTHER" id="PTHR47326:SF1">
    <property type="entry name" value="HTH PSQ-TYPE DOMAIN-CONTAINING PROTEIN"/>
    <property type="match status" value="1"/>
</dbReference>
<reference evidence="1" key="1">
    <citation type="submission" date="2022-03" db="EMBL/GenBank/DDBJ databases">
        <authorList>
            <person name="Tunstrom K."/>
        </authorList>
    </citation>
    <scope>NUCLEOTIDE SEQUENCE</scope>
</reference>
<dbReference type="InterPro" id="IPR036397">
    <property type="entry name" value="RNaseH_sf"/>
</dbReference>
<dbReference type="Gene3D" id="3.30.420.10">
    <property type="entry name" value="Ribonuclease H-like superfamily/Ribonuclease H"/>
    <property type="match status" value="1"/>
</dbReference>
<evidence type="ECO:0000313" key="1">
    <source>
        <dbReference type="EMBL" id="CAH2092094.1"/>
    </source>
</evidence>
<dbReference type="PANTHER" id="PTHR47326">
    <property type="entry name" value="TRANSPOSABLE ELEMENT TC3 TRANSPOSASE-LIKE PROTEIN"/>
    <property type="match status" value="1"/>
</dbReference>
<dbReference type="AlphaFoldDB" id="A0AAU9U2W4"/>
<organism evidence="1 2">
    <name type="scientific">Euphydryas editha</name>
    <name type="common">Edith's checkerspot</name>
    <dbReference type="NCBI Taxonomy" id="104508"/>
    <lineage>
        <taxon>Eukaryota</taxon>
        <taxon>Metazoa</taxon>
        <taxon>Ecdysozoa</taxon>
        <taxon>Arthropoda</taxon>
        <taxon>Hexapoda</taxon>
        <taxon>Insecta</taxon>
        <taxon>Pterygota</taxon>
        <taxon>Neoptera</taxon>
        <taxon>Endopterygota</taxon>
        <taxon>Lepidoptera</taxon>
        <taxon>Glossata</taxon>
        <taxon>Ditrysia</taxon>
        <taxon>Papilionoidea</taxon>
        <taxon>Nymphalidae</taxon>
        <taxon>Nymphalinae</taxon>
        <taxon>Euphydryas</taxon>
    </lineage>
</organism>
<protein>
    <recommendedName>
        <fullName evidence="3">Tc1-like transposase DDE domain-containing protein</fullName>
    </recommendedName>
</protein>
<evidence type="ECO:0000313" key="2">
    <source>
        <dbReference type="Proteomes" id="UP001153954"/>
    </source>
</evidence>
<evidence type="ECO:0008006" key="3">
    <source>
        <dbReference type="Google" id="ProtNLM"/>
    </source>
</evidence>
<name>A0AAU9U2W4_EUPED</name>
<gene>
    <name evidence="1" type="ORF">EEDITHA_LOCUS7887</name>
</gene>
<dbReference type="GO" id="GO:0003676">
    <property type="term" value="F:nucleic acid binding"/>
    <property type="evidence" value="ECO:0007669"/>
    <property type="project" value="InterPro"/>
</dbReference>
<proteinExistence type="predicted"/>
<dbReference type="EMBL" id="CAKOGL010000011">
    <property type="protein sequence ID" value="CAH2092094.1"/>
    <property type="molecule type" value="Genomic_DNA"/>
</dbReference>
<sequence length="77" mass="9086">MWFQQDGCPAHYARAVRDYLNEEYPDRRIGSSELRQKIDAASEEINARNFARLVKRSFVRRCRACIRAAGKQFEHLL</sequence>
<keyword evidence="2" id="KW-1185">Reference proteome</keyword>
<accession>A0AAU9U2W4</accession>